<name>A0ABM0U6U5_CAMSA</name>
<dbReference type="GeneID" id="104720647"/>
<reference evidence="1" key="1">
    <citation type="journal article" date="2014" name="Nat. Commun.">
        <title>The emerging biofuel crop Camelina sativa retains a highly undifferentiated hexaploid genome structure.</title>
        <authorList>
            <person name="Kagale S."/>
            <person name="Koh C."/>
            <person name="Nixon J."/>
            <person name="Bollina V."/>
            <person name="Clarke W.E."/>
            <person name="Tuteja R."/>
            <person name="Spillane C."/>
            <person name="Robinson S.J."/>
            <person name="Links M.G."/>
            <person name="Clarke C."/>
            <person name="Higgins E.E."/>
            <person name="Huebert T."/>
            <person name="Sharpe A.G."/>
            <person name="Parkin I.A."/>
        </authorList>
    </citation>
    <scope>NUCLEOTIDE SEQUENCE [LARGE SCALE GENOMIC DNA]</scope>
    <source>
        <strain evidence="1">cv. DH55</strain>
    </source>
</reference>
<proteinExistence type="predicted"/>
<dbReference type="CDD" id="cd00303">
    <property type="entry name" value="retropepsin_like"/>
    <property type="match status" value="1"/>
</dbReference>
<keyword evidence="1" id="KW-1185">Reference proteome</keyword>
<evidence type="ECO:0000313" key="1">
    <source>
        <dbReference type="Proteomes" id="UP000694864"/>
    </source>
</evidence>
<accession>A0ABM0U6U5</accession>
<dbReference type="Proteomes" id="UP000694864">
    <property type="component" value="Chromosome 10"/>
</dbReference>
<dbReference type="PANTHER" id="PTHR33240">
    <property type="entry name" value="OS08G0508500 PROTEIN"/>
    <property type="match status" value="1"/>
</dbReference>
<dbReference type="InterPro" id="IPR021109">
    <property type="entry name" value="Peptidase_aspartic_dom_sf"/>
</dbReference>
<dbReference type="RefSeq" id="XP_010436829.1">
    <property type="nucleotide sequence ID" value="XM_010438527.1"/>
</dbReference>
<sequence length="182" mass="20431">MTNSWPIVFTEADTAGLTGPHNDPLVVELEFGGSMVTKILIDTGSSINVIFKDELIQMRSIYGRPSSMYNLSPDSTVTQFVPVYVGGMMHCINFTIIDKLIVYNVIRGTPWLHKMKAVASTYHQCVKFPTSRGIFTLRGDSLVARTCFIIERQQRSARTFTISDPAEQRMVVFARTQNQSSK</sequence>
<organism evidence="1 2">
    <name type="scientific">Camelina sativa</name>
    <name type="common">False flax</name>
    <name type="synonym">Myagrum sativum</name>
    <dbReference type="NCBI Taxonomy" id="90675"/>
    <lineage>
        <taxon>Eukaryota</taxon>
        <taxon>Viridiplantae</taxon>
        <taxon>Streptophyta</taxon>
        <taxon>Embryophyta</taxon>
        <taxon>Tracheophyta</taxon>
        <taxon>Spermatophyta</taxon>
        <taxon>Magnoliopsida</taxon>
        <taxon>eudicotyledons</taxon>
        <taxon>Gunneridae</taxon>
        <taxon>Pentapetalae</taxon>
        <taxon>rosids</taxon>
        <taxon>malvids</taxon>
        <taxon>Brassicales</taxon>
        <taxon>Brassicaceae</taxon>
        <taxon>Camelineae</taxon>
        <taxon>Camelina</taxon>
    </lineage>
</organism>
<evidence type="ECO:0000313" key="2">
    <source>
        <dbReference type="RefSeq" id="XP_010436829.1"/>
    </source>
</evidence>
<reference evidence="2" key="2">
    <citation type="submission" date="2025-08" db="UniProtKB">
        <authorList>
            <consortium name="RefSeq"/>
        </authorList>
    </citation>
    <scope>IDENTIFICATION</scope>
    <source>
        <tissue evidence="2">Leaf</tissue>
    </source>
</reference>
<dbReference type="PANTHER" id="PTHR33240:SF8">
    <property type="entry name" value="OS03G0439900 PROTEIN"/>
    <property type="match status" value="1"/>
</dbReference>
<dbReference type="Gene3D" id="2.40.70.10">
    <property type="entry name" value="Acid Proteases"/>
    <property type="match status" value="1"/>
</dbReference>
<gene>
    <name evidence="2" type="primary">LOC104720647</name>
</gene>
<protein>
    <submittedName>
        <fullName evidence="2">Uncharacterized protein LOC104720647</fullName>
    </submittedName>
</protein>